<dbReference type="SMART" id="SM00421">
    <property type="entry name" value="HTH_LUXR"/>
    <property type="match status" value="1"/>
</dbReference>
<keyword evidence="7" id="KW-1185">Reference proteome</keyword>
<dbReference type="PRINTS" id="PR00038">
    <property type="entry name" value="HTHLUXR"/>
</dbReference>
<dbReference type="PROSITE" id="PS50043">
    <property type="entry name" value="HTH_LUXR_2"/>
    <property type="match status" value="1"/>
</dbReference>
<dbReference type="Gene3D" id="1.10.10.10">
    <property type="entry name" value="Winged helix-like DNA-binding domain superfamily/Winged helix DNA-binding domain"/>
    <property type="match status" value="1"/>
</dbReference>
<evidence type="ECO:0000256" key="3">
    <source>
        <dbReference type="ARBA" id="ARBA00023163"/>
    </source>
</evidence>
<keyword evidence="3" id="KW-0804">Transcription</keyword>
<dbReference type="GO" id="GO:0003677">
    <property type="term" value="F:DNA binding"/>
    <property type="evidence" value="ECO:0007669"/>
    <property type="project" value="UniProtKB-KW"/>
</dbReference>
<dbReference type="GO" id="GO:0006355">
    <property type="term" value="P:regulation of DNA-templated transcription"/>
    <property type="evidence" value="ECO:0007669"/>
    <property type="project" value="InterPro"/>
</dbReference>
<feature type="domain" description="HTH luxR-type" evidence="5">
    <location>
        <begin position="68"/>
        <end position="133"/>
    </location>
</feature>
<dbReference type="RefSeq" id="WP_140881071.1">
    <property type="nucleotide sequence ID" value="NZ_RCZP01000001.1"/>
</dbReference>
<dbReference type="Proteomes" id="UP000317078">
    <property type="component" value="Unassembled WGS sequence"/>
</dbReference>
<feature type="region of interest" description="Disordered" evidence="4">
    <location>
        <begin position="147"/>
        <end position="173"/>
    </location>
</feature>
<gene>
    <name evidence="6" type="ORF">EAH89_01985</name>
</gene>
<dbReference type="AlphaFoldDB" id="A0A502GKI6"/>
<dbReference type="PANTHER" id="PTHR44688:SF16">
    <property type="entry name" value="DNA-BINDING TRANSCRIPTIONAL ACTIVATOR DEVR_DOSR"/>
    <property type="match status" value="1"/>
</dbReference>
<dbReference type="InterPro" id="IPR016032">
    <property type="entry name" value="Sig_transdc_resp-reg_C-effctor"/>
</dbReference>
<dbReference type="OrthoDB" id="9814495at2"/>
<dbReference type="SUPFAM" id="SSF46894">
    <property type="entry name" value="C-terminal effector domain of the bipartite response regulators"/>
    <property type="match status" value="1"/>
</dbReference>
<dbReference type="PROSITE" id="PS00622">
    <property type="entry name" value="HTH_LUXR_1"/>
    <property type="match status" value="1"/>
</dbReference>
<evidence type="ECO:0000256" key="2">
    <source>
        <dbReference type="ARBA" id="ARBA00023125"/>
    </source>
</evidence>
<dbReference type="EMBL" id="RCZP01000001">
    <property type="protein sequence ID" value="TPG61343.1"/>
    <property type="molecule type" value="Genomic_DNA"/>
</dbReference>
<evidence type="ECO:0000313" key="7">
    <source>
        <dbReference type="Proteomes" id="UP000317078"/>
    </source>
</evidence>
<evidence type="ECO:0000313" key="6">
    <source>
        <dbReference type="EMBL" id="TPG61343.1"/>
    </source>
</evidence>
<comment type="caution">
    <text evidence="6">The sequence shown here is derived from an EMBL/GenBank/DDBJ whole genome shotgun (WGS) entry which is preliminary data.</text>
</comment>
<evidence type="ECO:0000259" key="5">
    <source>
        <dbReference type="PROSITE" id="PS50043"/>
    </source>
</evidence>
<keyword evidence="2" id="KW-0238">DNA-binding</keyword>
<evidence type="ECO:0000256" key="1">
    <source>
        <dbReference type="ARBA" id="ARBA00023015"/>
    </source>
</evidence>
<sequence>MAQPQGTIALPAAEAPAPDRPARSILDTIVEALDSLALSPAPAAEEDGQETLVSFDLDGFRYALTRRRLADDVRLSPREAEIIRLVANGLPNKCIGAMLDISAWTVATHLRRIFAKLGVNSRAAMIARAGGAAAQASRPPLLEPEARWAGAPYAPGKPGLRGLAQGQAGRAPA</sequence>
<accession>A0A502GKI6</accession>
<dbReference type="Pfam" id="PF00196">
    <property type="entry name" value="GerE"/>
    <property type="match status" value="1"/>
</dbReference>
<dbReference type="CDD" id="cd06170">
    <property type="entry name" value="LuxR_C_like"/>
    <property type="match status" value="1"/>
</dbReference>
<dbReference type="PANTHER" id="PTHR44688">
    <property type="entry name" value="DNA-BINDING TRANSCRIPTIONAL ACTIVATOR DEVR_DOSR"/>
    <property type="match status" value="1"/>
</dbReference>
<protein>
    <submittedName>
        <fullName evidence="6">LuxR family transcriptional regulator</fullName>
    </submittedName>
</protein>
<dbReference type="InterPro" id="IPR000792">
    <property type="entry name" value="Tscrpt_reg_LuxR_C"/>
</dbReference>
<name>A0A502GKI6_9PROT</name>
<reference evidence="6 7" key="1">
    <citation type="journal article" date="2019" name="Environ. Microbiol.">
        <title>Species interactions and distinct microbial communities in high Arctic permafrost affected cryosols are associated with the CH4 and CO2 gas fluxes.</title>
        <authorList>
            <person name="Altshuler I."/>
            <person name="Hamel J."/>
            <person name="Turney S."/>
            <person name="Magnuson E."/>
            <person name="Levesque R."/>
            <person name="Greer C."/>
            <person name="Whyte L.G."/>
        </authorList>
    </citation>
    <scope>NUCLEOTIDE SEQUENCE [LARGE SCALE GENOMIC DNA]</scope>
    <source>
        <strain evidence="6 7">S9.3B</strain>
    </source>
</reference>
<evidence type="ECO:0000256" key="4">
    <source>
        <dbReference type="SAM" id="MobiDB-lite"/>
    </source>
</evidence>
<proteinExistence type="predicted"/>
<dbReference type="InterPro" id="IPR036388">
    <property type="entry name" value="WH-like_DNA-bd_sf"/>
</dbReference>
<organism evidence="6 7">
    <name type="scientific">Muricoccus nepalensis</name>
    <dbReference type="NCBI Taxonomy" id="1854500"/>
    <lineage>
        <taxon>Bacteria</taxon>
        <taxon>Pseudomonadati</taxon>
        <taxon>Pseudomonadota</taxon>
        <taxon>Alphaproteobacteria</taxon>
        <taxon>Acetobacterales</taxon>
        <taxon>Roseomonadaceae</taxon>
        <taxon>Muricoccus</taxon>
    </lineage>
</organism>
<keyword evidence="1" id="KW-0805">Transcription regulation</keyword>